<dbReference type="CDD" id="cd06852">
    <property type="entry name" value="GT_MraY"/>
    <property type="match status" value="1"/>
</dbReference>
<dbReference type="GO" id="GO:0051992">
    <property type="term" value="F:UDP-N-acetylmuramoyl-L-alanyl-D-glutamyl-meso-2,6-diaminopimelyl-D-alanyl-D-alanine:undecaprenyl-phosphate transferase activity"/>
    <property type="evidence" value="ECO:0007669"/>
    <property type="project" value="RHEA"/>
</dbReference>
<protein>
    <recommendedName>
        <fullName evidence="7 8">Phospho-N-acetylmuramoyl-pentapeptide-transferase</fullName>
        <ecNumber evidence="7 8">2.7.8.13</ecNumber>
    </recommendedName>
    <alternativeName>
        <fullName evidence="7">UDP-MurNAc-pentapeptide phosphotransferase</fullName>
    </alternativeName>
</protein>
<comment type="cofactor">
    <cofactor evidence="7 9">
        <name>Mg(2+)</name>
        <dbReference type="ChEBI" id="CHEBI:18420"/>
    </cofactor>
</comment>
<dbReference type="PANTHER" id="PTHR22926">
    <property type="entry name" value="PHOSPHO-N-ACETYLMURAMOYL-PENTAPEPTIDE-TRANSFERASE"/>
    <property type="match status" value="1"/>
</dbReference>
<evidence type="ECO:0000256" key="1">
    <source>
        <dbReference type="ARBA" id="ARBA00004141"/>
    </source>
</evidence>
<dbReference type="Proteomes" id="UP000284178">
    <property type="component" value="Unassembled WGS sequence"/>
</dbReference>
<feature type="transmembrane region" description="Helical" evidence="7">
    <location>
        <begin position="113"/>
        <end position="129"/>
    </location>
</feature>
<keyword evidence="11" id="KW-1185">Reference proteome</keyword>
<name>A0A412G5V2_9FIRM</name>
<keyword evidence="7" id="KW-1003">Cell membrane</keyword>
<evidence type="ECO:0000256" key="7">
    <source>
        <dbReference type="HAMAP-Rule" id="MF_00038"/>
    </source>
</evidence>
<evidence type="ECO:0000256" key="5">
    <source>
        <dbReference type="ARBA" id="ARBA00022989"/>
    </source>
</evidence>
<feature type="transmembrane region" description="Helical" evidence="7">
    <location>
        <begin position="80"/>
        <end position="101"/>
    </location>
</feature>
<dbReference type="GO" id="GO:0008360">
    <property type="term" value="P:regulation of cell shape"/>
    <property type="evidence" value="ECO:0007669"/>
    <property type="project" value="UniProtKB-KW"/>
</dbReference>
<comment type="caution">
    <text evidence="10">The sequence shown here is derived from an EMBL/GenBank/DDBJ whole genome shotgun (WGS) entry which is preliminary data.</text>
</comment>
<dbReference type="GO" id="GO:0046872">
    <property type="term" value="F:metal ion binding"/>
    <property type="evidence" value="ECO:0007669"/>
    <property type="project" value="UniProtKB-KW"/>
</dbReference>
<dbReference type="Pfam" id="PF10555">
    <property type="entry name" value="MraY_sig1"/>
    <property type="match status" value="1"/>
</dbReference>
<organism evidence="10 11">
    <name type="scientific">Holdemania filiformis</name>
    <dbReference type="NCBI Taxonomy" id="61171"/>
    <lineage>
        <taxon>Bacteria</taxon>
        <taxon>Bacillati</taxon>
        <taxon>Bacillota</taxon>
        <taxon>Erysipelotrichia</taxon>
        <taxon>Erysipelotrichales</taxon>
        <taxon>Erysipelotrichaceae</taxon>
        <taxon>Holdemania</taxon>
    </lineage>
</organism>
<comment type="pathway">
    <text evidence="7">Cell wall biogenesis; peptidoglycan biosynthesis.</text>
</comment>
<evidence type="ECO:0000256" key="4">
    <source>
        <dbReference type="ARBA" id="ARBA00022692"/>
    </source>
</evidence>
<feature type="transmembrane region" description="Helical" evidence="7">
    <location>
        <begin position="251"/>
        <end position="272"/>
    </location>
</feature>
<evidence type="ECO:0000256" key="2">
    <source>
        <dbReference type="ARBA" id="ARBA00005583"/>
    </source>
</evidence>
<dbReference type="EC" id="2.7.8.13" evidence="7 8"/>
<keyword evidence="7" id="KW-0573">Peptidoglycan synthesis</keyword>
<keyword evidence="7 9" id="KW-0460">Magnesium</keyword>
<comment type="catalytic activity">
    <reaction evidence="7">
        <text>UDP-N-acetyl-alpha-D-muramoyl-L-alanyl-gamma-D-glutamyl-meso-2,6-diaminopimeloyl-D-alanyl-D-alanine + di-trans,octa-cis-undecaprenyl phosphate = di-trans,octa-cis-undecaprenyl diphospho-N-acetyl-alpha-D-muramoyl-L-alanyl-D-glutamyl-meso-2,6-diaminopimeloyl-D-alanyl-D-alanine + UMP</text>
        <dbReference type="Rhea" id="RHEA:28386"/>
        <dbReference type="ChEBI" id="CHEBI:57865"/>
        <dbReference type="ChEBI" id="CHEBI:60392"/>
        <dbReference type="ChEBI" id="CHEBI:61386"/>
        <dbReference type="ChEBI" id="CHEBI:61387"/>
        <dbReference type="EC" id="2.7.8.13"/>
    </reaction>
</comment>
<feature type="transmembrane region" description="Helical" evidence="7">
    <location>
        <begin position="224"/>
        <end position="245"/>
    </location>
</feature>
<dbReference type="RefSeq" id="WP_117893230.1">
    <property type="nucleotide sequence ID" value="NZ_CABJCV010000002.1"/>
</dbReference>
<feature type="transmembrane region" description="Helical" evidence="7">
    <location>
        <begin position="199"/>
        <end position="217"/>
    </location>
</feature>
<keyword evidence="3 7" id="KW-0808">Transferase</keyword>
<feature type="binding site" evidence="9">
    <location>
        <position position="228"/>
    </location>
    <ligand>
        <name>Mg(2+)</name>
        <dbReference type="ChEBI" id="CHEBI:18420"/>
    </ligand>
</feature>
<dbReference type="PANTHER" id="PTHR22926:SF5">
    <property type="entry name" value="PHOSPHO-N-ACETYLMURAMOYL-PENTAPEPTIDE-TRANSFERASE HOMOLOG"/>
    <property type="match status" value="1"/>
</dbReference>
<evidence type="ECO:0000313" key="10">
    <source>
        <dbReference type="EMBL" id="RGR76237.1"/>
    </source>
</evidence>
<keyword evidence="6 7" id="KW-0472">Membrane</keyword>
<dbReference type="GO" id="GO:0005886">
    <property type="term" value="C:plasma membrane"/>
    <property type="evidence" value="ECO:0007669"/>
    <property type="project" value="UniProtKB-SubCell"/>
</dbReference>
<feature type="binding site" evidence="9">
    <location>
        <position position="168"/>
    </location>
    <ligand>
        <name>Mg(2+)</name>
        <dbReference type="ChEBI" id="CHEBI:18420"/>
    </ligand>
</feature>
<dbReference type="HAMAP" id="MF_00038">
    <property type="entry name" value="MraY"/>
    <property type="match status" value="1"/>
</dbReference>
<dbReference type="NCBIfam" id="TIGR00445">
    <property type="entry name" value="mraY"/>
    <property type="match status" value="1"/>
</dbReference>
<reference evidence="10 11" key="1">
    <citation type="submission" date="2018-08" db="EMBL/GenBank/DDBJ databases">
        <title>A genome reference for cultivated species of the human gut microbiota.</title>
        <authorList>
            <person name="Zou Y."/>
            <person name="Xue W."/>
            <person name="Luo G."/>
        </authorList>
    </citation>
    <scope>NUCLEOTIDE SEQUENCE [LARGE SCALE GENOMIC DNA]</scope>
    <source>
        <strain evidence="10 11">AF24-29</strain>
    </source>
</reference>
<sequence length="320" mass="35330">MFLTLVGAFGISLIVVLATMPLLISYLHKINYNQTVSEYSLEEYKQKQKTPTMGGIVFVLTPLAVTLLLQPGAIRDLQAMIVMLAYVGYGLIGFLDDYIIVIRQNNEGLKPRYKFFLQLVLAVLFFFMYRQNASTDVILPFLEWVIPLGGLYMLLVFFMFTGASNAVNLTDGMDGLAAGCSFLAFAPFVMFALQQDKLAIATFIMAVMGSLLGFLKYNSHPAKIFMGDTGSLALGGALAAVGMILKQEIAVVVIGGVFVWETLCVIIQISSVKLRGKRVFRYTPIHYSFVLGGMRETQVVLMFWILQLVCTVAGFLIGVL</sequence>
<dbReference type="Pfam" id="PF00953">
    <property type="entry name" value="Glycos_transf_4"/>
    <property type="match status" value="1"/>
</dbReference>
<dbReference type="EMBL" id="QRUP01000002">
    <property type="protein sequence ID" value="RGR76237.1"/>
    <property type="molecule type" value="Genomic_DNA"/>
</dbReference>
<proteinExistence type="inferred from homology"/>
<accession>A0A412G5V2</accession>
<dbReference type="InterPro" id="IPR000715">
    <property type="entry name" value="Glycosyl_transferase_4"/>
</dbReference>
<dbReference type="AlphaFoldDB" id="A0A412G5V2"/>
<dbReference type="GO" id="GO:0008963">
    <property type="term" value="F:phospho-N-acetylmuramoyl-pentapeptide-transferase activity"/>
    <property type="evidence" value="ECO:0007669"/>
    <property type="project" value="UniProtKB-UniRule"/>
</dbReference>
<dbReference type="InterPro" id="IPR003524">
    <property type="entry name" value="PNAcMuramoyl-5peptid_Trfase"/>
</dbReference>
<dbReference type="InterPro" id="IPR018480">
    <property type="entry name" value="PNAcMuramoyl-5peptid_Trfase_CS"/>
</dbReference>
<keyword evidence="4 7" id="KW-0812">Transmembrane</keyword>
<dbReference type="GeneID" id="83014273"/>
<dbReference type="PROSITE" id="PS01348">
    <property type="entry name" value="MRAY_2"/>
    <property type="match status" value="1"/>
</dbReference>
<keyword evidence="7" id="KW-0132">Cell division</keyword>
<dbReference type="UniPathway" id="UPA00219"/>
<evidence type="ECO:0000313" key="11">
    <source>
        <dbReference type="Proteomes" id="UP000284178"/>
    </source>
</evidence>
<keyword evidence="5 7" id="KW-1133">Transmembrane helix</keyword>
<feature type="transmembrane region" description="Helical" evidence="7">
    <location>
        <begin position="55"/>
        <end position="74"/>
    </location>
</feature>
<dbReference type="PROSITE" id="PS01347">
    <property type="entry name" value="MRAY_1"/>
    <property type="match status" value="1"/>
</dbReference>
<comment type="subcellular location">
    <subcellularLocation>
        <location evidence="7">Cell membrane</location>
        <topology evidence="7">Multi-pass membrane protein</topology>
    </subcellularLocation>
    <subcellularLocation>
        <location evidence="1">Membrane</location>
        <topology evidence="1">Multi-pass membrane protein</topology>
    </subcellularLocation>
</comment>
<keyword evidence="7" id="KW-0961">Cell wall biogenesis/degradation</keyword>
<feature type="transmembrane region" description="Helical" evidence="7">
    <location>
        <begin position="141"/>
        <end position="163"/>
    </location>
</feature>
<comment type="function">
    <text evidence="7">Catalyzes the initial step of the lipid cycle reactions in the biosynthesis of the cell wall peptidoglycan: transfers peptidoglycan precursor phospho-MurNAc-pentapeptide from UDP-MurNAc-pentapeptide onto the lipid carrier undecaprenyl phosphate, yielding undecaprenyl-pyrophosphoryl-MurNAc-pentapeptide, known as lipid I.</text>
</comment>
<evidence type="ECO:0000256" key="3">
    <source>
        <dbReference type="ARBA" id="ARBA00022679"/>
    </source>
</evidence>
<feature type="transmembrane region" description="Helical" evidence="7">
    <location>
        <begin position="299"/>
        <end position="319"/>
    </location>
</feature>
<gene>
    <name evidence="7" type="primary">mraY</name>
    <name evidence="10" type="ORF">DWY25_02465</name>
</gene>
<evidence type="ECO:0000256" key="9">
    <source>
        <dbReference type="PIRSR" id="PIRSR600715-1"/>
    </source>
</evidence>
<dbReference type="GO" id="GO:0051301">
    <property type="term" value="P:cell division"/>
    <property type="evidence" value="ECO:0007669"/>
    <property type="project" value="UniProtKB-KW"/>
</dbReference>
<keyword evidence="7" id="KW-0131">Cell cycle</keyword>
<dbReference type="GO" id="GO:0071555">
    <property type="term" value="P:cell wall organization"/>
    <property type="evidence" value="ECO:0007669"/>
    <property type="project" value="UniProtKB-KW"/>
</dbReference>
<keyword evidence="7" id="KW-0133">Cell shape</keyword>
<evidence type="ECO:0000256" key="6">
    <source>
        <dbReference type="ARBA" id="ARBA00023136"/>
    </source>
</evidence>
<dbReference type="GO" id="GO:0009252">
    <property type="term" value="P:peptidoglycan biosynthetic process"/>
    <property type="evidence" value="ECO:0007669"/>
    <property type="project" value="UniProtKB-UniRule"/>
</dbReference>
<feature type="transmembrane region" description="Helical" evidence="7">
    <location>
        <begin position="6"/>
        <end position="27"/>
    </location>
</feature>
<feature type="transmembrane region" description="Helical" evidence="7">
    <location>
        <begin position="175"/>
        <end position="193"/>
    </location>
</feature>
<keyword evidence="7 9" id="KW-0479">Metal-binding</keyword>
<evidence type="ECO:0000256" key="8">
    <source>
        <dbReference type="NCBIfam" id="TIGR00445"/>
    </source>
</evidence>
<comment type="similarity">
    <text evidence="2 7">Belongs to the glycosyltransferase 4 family. MraY subfamily.</text>
</comment>